<accession>A0ABT6Y2N7</accession>
<feature type="transmembrane region" description="Helical" evidence="1">
    <location>
        <begin position="75"/>
        <end position="97"/>
    </location>
</feature>
<reference evidence="2 3" key="1">
    <citation type="submission" date="2023-05" db="EMBL/GenBank/DDBJ databases">
        <title>Novel species of genus Flectobacillus isolated from stream in China.</title>
        <authorList>
            <person name="Lu H."/>
        </authorList>
    </citation>
    <scope>NUCLEOTIDE SEQUENCE [LARGE SCALE GENOMIC DNA]</scope>
    <source>
        <strain evidence="2 3">KCTC 42575</strain>
    </source>
</reference>
<dbReference type="EMBL" id="JASHIF010000002">
    <property type="protein sequence ID" value="MDI9857811.1"/>
    <property type="molecule type" value="Genomic_DNA"/>
</dbReference>
<dbReference type="Proteomes" id="UP001236507">
    <property type="component" value="Unassembled WGS sequence"/>
</dbReference>
<evidence type="ECO:0000313" key="2">
    <source>
        <dbReference type="EMBL" id="MDI9857811.1"/>
    </source>
</evidence>
<gene>
    <name evidence="2" type="ORF">QM524_01195</name>
</gene>
<keyword evidence="1" id="KW-1133">Transmembrane helix</keyword>
<keyword evidence="1" id="KW-0472">Membrane</keyword>
<evidence type="ECO:0000313" key="3">
    <source>
        <dbReference type="Proteomes" id="UP001236507"/>
    </source>
</evidence>
<name>A0ABT6Y2N7_9BACT</name>
<feature type="transmembrane region" description="Helical" evidence="1">
    <location>
        <begin position="41"/>
        <end position="63"/>
    </location>
</feature>
<protein>
    <submittedName>
        <fullName evidence="2">Uncharacterized protein</fullName>
    </submittedName>
</protein>
<sequence length="103" mass="11423">MEKNNAFELTPTRRLALILGGSLSILLIPLIAMQFTNEVQWSVFDFIVAGVLLSGTGVTLELLLRKFKTFKTRFIAGAILFIIFFLIWVELAVGIFGTPFAGN</sequence>
<evidence type="ECO:0000256" key="1">
    <source>
        <dbReference type="SAM" id="Phobius"/>
    </source>
</evidence>
<dbReference type="RefSeq" id="WP_283343110.1">
    <property type="nucleotide sequence ID" value="NZ_JASHIF010000002.1"/>
</dbReference>
<comment type="caution">
    <text evidence="2">The sequence shown here is derived from an EMBL/GenBank/DDBJ whole genome shotgun (WGS) entry which is preliminary data.</text>
</comment>
<keyword evidence="3" id="KW-1185">Reference proteome</keyword>
<feature type="transmembrane region" description="Helical" evidence="1">
    <location>
        <begin position="15"/>
        <end position="35"/>
    </location>
</feature>
<organism evidence="2 3">
    <name type="scientific">Flectobacillus roseus</name>
    <dbReference type="NCBI Taxonomy" id="502259"/>
    <lineage>
        <taxon>Bacteria</taxon>
        <taxon>Pseudomonadati</taxon>
        <taxon>Bacteroidota</taxon>
        <taxon>Cytophagia</taxon>
        <taxon>Cytophagales</taxon>
        <taxon>Flectobacillaceae</taxon>
        <taxon>Flectobacillus</taxon>
    </lineage>
</organism>
<proteinExistence type="predicted"/>
<keyword evidence="1" id="KW-0812">Transmembrane</keyword>